<evidence type="ECO:0000313" key="1">
    <source>
        <dbReference type="EMBL" id="GBG97225.1"/>
    </source>
</evidence>
<dbReference type="Proteomes" id="UP000245021">
    <property type="component" value="Unassembled WGS sequence"/>
</dbReference>
<comment type="caution">
    <text evidence="1">The sequence shown here is derived from an EMBL/GenBank/DDBJ whole genome shotgun (WGS) entry which is preliminary data.</text>
</comment>
<gene>
    <name evidence="1" type="primary">flaR</name>
    <name evidence="1" type="ORF">NtB2_01363</name>
</gene>
<dbReference type="AlphaFoldDB" id="A0A2R5HI91"/>
<evidence type="ECO:0000313" key="2">
    <source>
        <dbReference type="Proteomes" id="UP000245021"/>
    </source>
</evidence>
<accession>A0A2R5HI91</accession>
<dbReference type="PANTHER" id="PTHR37816">
    <property type="entry name" value="YALI0E33011P"/>
    <property type="match status" value="1"/>
</dbReference>
<name>A0A2R5HI91_9LACT</name>
<dbReference type="InterPro" id="IPR052922">
    <property type="entry name" value="Cytidylate_Kinase-2"/>
</dbReference>
<protein>
    <submittedName>
        <fullName evidence="1">DNA topology modulation protein FlaR</fullName>
    </submittedName>
</protein>
<dbReference type="InterPro" id="IPR027417">
    <property type="entry name" value="P-loop_NTPase"/>
</dbReference>
<keyword evidence="2" id="KW-1185">Reference proteome</keyword>
<dbReference type="EMBL" id="BFFO01000008">
    <property type="protein sequence ID" value="GBG97225.1"/>
    <property type="molecule type" value="Genomic_DNA"/>
</dbReference>
<dbReference type="Gene3D" id="3.40.50.300">
    <property type="entry name" value="P-loop containing nucleotide triphosphate hydrolases"/>
    <property type="match status" value="1"/>
</dbReference>
<organism evidence="1 2">
    <name type="scientific">Lactococcus termiticola</name>
    <dbReference type="NCBI Taxonomy" id="2169526"/>
    <lineage>
        <taxon>Bacteria</taxon>
        <taxon>Bacillati</taxon>
        <taxon>Bacillota</taxon>
        <taxon>Bacilli</taxon>
        <taxon>Lactobacillales</taxon>
        <taxon>Streptococcaceae</taxon>
        <taxon>Lactococcus</taxon>
    </lineage>
</organism>
<sequence>MNYAIIQSISKERTPDVKLYIAGCPASGKSYLSHQLSQRSGIAAYDCDAILYTAADTFTGNRKRTANEFEPLFNQILTDKDWIIEGVPRKKFSRALEEADYILILDFPKTKLYFRALKRYIKQKLKLETSGYKPSLKMLFQMFKWIYQYDVQVEFPEKQIIIKNKKQLLEFINNF</sequence>
<dbReference type="SUPFAM" id="SSF52540">
    <property type="entry name" value="P-loop containing nucleoside triphosphate hydrolases"/>
    <property type="match status" value="1"/>
</dbReference>
<dbReference type="PANTHER" id="PTHR37816:SF2">
    <property type="entry name" value="DNA TOPOLOGY MODULATION PROTEIN FLAR-RELATED PROTEIN"/>
    <property type="match status" value="1"/>
</dbReference>
<reference evidence="1 2" key="1">
    <citation type="journal article" date="2018" name="Genome Announc.">
        <title>Draft Genome Sequence of Lactococcus sp. Strain NtB2 (JCM 32569), Isolated from the Gut of the Higher Termite Nasutitermes takasagoensis.</title>
        <authorList>
            <person name="Noda S."/>
            <person name="Aihara C."/>
            <person name="Yuki M."/>
            <person name="Ohkuma M."/>
        </authorList>
    </citation>
    <scope>NUCLEOTIDE SEQUENCE [LARGE SCALE GENOMIC DNA]</scope>
    <source>
        <strain evidence="1 2">NtB2</strain>
    </source>
</reference>
<proteinExistence type="predicted"/>